<dbReference type="Proteomes" id="UP000231134">
    <property type="component" value="Unassembled WGS sequence"/>
</dbReference>
<gene>
    <name evidence="1" type="ORF">BGX16_2551</name>
</gene>
<keyword evidence="2" id="KW-1185">Reference proteome</keyword>
<dbReference type="EMBL" id="PGEX01000001">
    <property type="protein sequence ID" value="PJJ42519.1"/>
    <property type="molecule type" value="Genomic_DNA"/>
</dbReference>
<reference evidence="1 2" key="1">
    <citation type="submission" date="2017-11" db="EMBL/GenBank/DDBJ databases">
        <title>Animal gut microbial communities from fecal samples from Wisconsin, USA.</title>
        <authorList>
            <person name="Neumann A."/>
        </authorList>
    </citation>
    <scope>NUCLEOTIDE SEQUENCE [LARGE SCALE GENOMIC DNA]</scope>
    <source>
        <strain evidence="1 2">UWS3</strain>
    </source>
</reference>
<sequence>MTSKNAQDMNSREIYLTVLNFLKNAYKKGPAKVNAKEWKSFRDKLKDSSLSAEQAKAVSFWTMENLACHKPSRVQPRALQEFEERIFPGPVHSEFVEAVQFGMVSEMQGEKILDEFLETSSQSVLPDRMLSSLSRMWARNIQGYQSVKVS</sequence>
<name>A0A2M9A9Y0_9BACT</name>
<accession>A0A2M9A9Y0</accession>
<evidence type="ECO:0000313" key="2">
    <source>
        <dbReference type="Proteomes" id="UP000231134"/>
    </source>
</evidence>
<protein>
    <submittedName>
        <fullName evidence="1">Uncharacterized protein</fullName>
    </submittedName>
</protein>
<dbReference type="AlphaFoldDB" id="A0A2M9A9Y0"/>
<comment type="caution">
    <text evidence="1">The sequence shown here is derived from an EMBL/GenBank/DDBJ whole genome shotgun (WGS) entry which is preliminary data.</text>
</comment>
<evidence type="ECO:0000313" key="1">
    <source>
        <dbReference type="EMBL" id="PJJ42519.1"/>
    </source>
</evidence>
<organism evidence="1 2">
    <name type="scientific">Hallerella succinigenes</name>
    <dbReference type="NCBI Taxonomy" id="1896222"/>
    <lineage>
        <taxon>Bacteria</taxon>
        <taxon>Pseudomonadati</taxon>
        <taxon>Fibrobacterota</taxon>
        <taxon>Fibrobacteria</taxon>
        <taxon>Fibrobacterales</taxon>
        <taxon>Fibrobacteraceae</taxon>
        <taxon>Hallerella</taxon>
    </lineage>
</organism>
<proteinExistence type="predicted"/>